<dbReference type="Proteomes" id="UP000272400">
    <property type="component" value="Unassembled WGS sequence"/>
</dbReference>
<evidence type="ECO:0000313" key="2">
    <source>
        <dbReference type="Proteomes" id="UP000272400"/>
    </source>
</evidence>
<protein>
    <recommendedName>
        <fullName evidence="3">Alpha/beta hydrolase family protein</fullName>
    </recommendedName>
</protein>
<organism evidence="1 2">
    <name type="scientific">Actinocorallia herbida</name>
    <dbReference type="NCBI Taxonomy" id="58109"/>
    <lineage>
        <taxon>Bacteria</taxon>
        <taxon>Bacillati</taxon>
        <taxon>Actinomycetota</taxon>
        <taxon>Actinomycetes</taxon>
        <taxon>Streptosporangiales</taxon>
        <taxon>Thermomonosporaceae</taxon>
        <taxon>Actinocorallia</taxon>
    </lineage>
</organism>
<reference evidence="1 2" key="1">
    <citation type="submission" date="2018-11" db="EMBL/GenBank/DDBJ databases">
        <title>Sequencing the genomes of 1000 actinobacteria strains.</title>
        <authorList>
            <person name="Klenk H.-P."/>
        </authorList>
    </citation>
    <scope>NUCLEOTIDE SEQUENCE [LARGE SCALE GENOMIC DNA]</scope>
    <source>
        <strain evidence="1 2">DSM 44254</strain>
    </source>
</reference>
<dbReference type="RefSeq" id="WP_123664389.1">
    <property type="nucleotide sequence ID" value="NZ_RJKE01000001.1"/>
</dbReference>
<dbReference type="SUPFAM" id="SSF53474">
    <property type="entry name" value="alpha/beta-Hydrolases"/>
    <property type="match status" value="1"/>
</dbReference>
<sequence>MTVGAAPVPVRADVGGTPMGGLLATAPDPRAVVVALHGAGTTSAYFDPPGLPHASLLRLGPALGFTVLALDRPGYGASASPAADAATAAGRVDLAFAAIDRILTGLPRGAGLFVAAHSRGCDLGVRLTIDERGRDLLGIALSAVGRVYHPRAQEIYTARESGARTGLGGPGALRELLWGPAHLHPLGQDGGAAIAASIPGYDSGTEAEGWKDAFPSWAERVPVPVHYALGDAELFWESGPAAVAEMGGLFKAAPRVVAVGLPGAAHNIGLGLAARAYHLHVLAFAEECVVAGEAAARAAAH</sequence>
<dbReference type="InterPro" id="IPR029058">
    <property type="entry name" value="AB_hydrolase_fold"/>
</dbReference>
<evidence type="ECO:0008006" key="3">
    <source>
        <dbReference type="Google" id="ProtNLM"/>
    </source>
</evidence>
<accession>A0A3N1CU40</accession>
<dbReference type="Gene3D" id="3.40.50.1820">
    <property type="entry name" value="alpha/beta hydrolase"/>
    <property type="match status" value="1"/>
</dbReference>
<dbReference type="OrthoDB" id="4276066at2"/>
<proteinExistence type="predicted"/>
<name>A0A3N1CU40_9ACTN</name>
<dbReference type="EMBL" id="RJKE01000001">
    <property type="protein sequence ID" value="ROO84819.1"/>
    <property type="molecule type" value="Genomic_DNA"/>
</dbReference>
<keyword evidence="2" id="KW-1185">Reference proteome</keyword>
<evidence type="ECO:0000313" key="1">
    <source>
        <dbReference type="EMBL" id="ROO84819.1"/>
    </source>
</evidence>
<comment type="caution">
    <text evidence="1">The sequence shown here is derived from an EMBL/GenBank/DDBJ whole genome shotgun (WGS) entry which is preliminary data.</text>
</comment>
<dbReference type="AlphaFoldDB" id="A0A3N1CU40"/>
<gene>
    <name evidence="1" type="ORF">EDD29_2348</name>
</gene>